<dbReference type="GO" id="GO:1990281">
    <property type="term" value="C:efflux pump complex"/>
    <property type="evidence" value="ECO:0007669"/>
    <property type="project" value="TreeGrafter"/>
</dbReference>
<dbReference type="Proteomes" id="UP000591941">
    <property type="component" value="Unassembled WGS sequence"/>
</dbReference>
<evidence type="ECO:0000313" key="6">
    <source>
        <dbReference type="Proteomes" id="UP000591941"/>
    </source>
</evidence>
<feature type="coiled-coil region" evidence="2">
    <location>
        <begin position="91"/>
        <end position="156"/>
    </location>
</feature>
<dbReference type="InterPro" id="IPR058637">
    <property type="entry name" value="YknX-like_C"/>
</dbReference>
<dbReference type="AlphaFoldDB" id="A0A841R468"/>
<dbReference type="Gene3D" id="2.40.30.170">
    <property type="match status" value="1"/>
</dbReference>
<dbReference type="GO" id="GO:0015562">
    <property type="term" value="F:efflux transmembrane transporter activity"/>
    <property type="evidence" value="ECO:0007669"/>
    <property type="project" value="TreeGrafter"/>
</dbReference>
<name>A0A841R468_9FIRM</name>
<dbReference type="Pfam" id="PF25989">
    <property type="entry name" value="YknX_C"/>
    <property type="match status" value="1"/>
</dbReference>
<evidence type="ECO:0000259" key="3">
    <source>
        <dbReference type="Pfam" id="PF25954"/>
    </source>
</evidence>
<sequence>MKHWWQWLMLTVLCLAVWGCGKSSTAEVQPPLVKTMVIGATETAAENSFSGTVHGRTESPLGFQIPGKIVHKFVQSGDRVQTGDPLFSLDANDVEAQVDAAQGQVDAAAAQLELANKTLARMETLYAQDAISALKIDEVRSKQQLAQAQHDQAQAALYRAQNQASFATLRADRDGVVGMIMAEIGQVVSAGMPVVAIVDNSSLDVQISLTEKNISDYPVGSSAEVTFWALPDQKSTAVMREVSPAPNPKTGTYDAKLTLSDPPAQLALGSTAEVHFTGASGEQILVPLSALAPQSKTPAVWVVRDEKVTLVNVTTGAYRGDQVEITSGLNKGDRVVVAGAQNLTEGQAVRI</sequence>
<dbReference type="EMBL" id="JACHHI010000003">
    <property type="protein sequence ID" value="MBB6477829.1"/>
    <property type="molecule type" value="Genomic_DNA"/>
</dbReference>
<keyword evidence="6" id="KW-1185">Reference proteome</keyword>
<feature type="domain" description="CusB-like beta-barrel" evidence="3">
    <location>
        <begin position="205"/>
        <end position="279"/>
    </location>
</feature>
<dbReference type="InterPro" id="IPR058792">
    <property type="entry name" value="Beta-barrel_RND_2"/>
</dbReference>
<dbReference type="InterPro" id="IPR006143">
    <property type="entry name" value="RND_pump_MFP"/>
</dbReference>
<proteinExistence type="inferred from homology"/>
<dbReference type="Pfam" id="PF25954">
    <property type="entry name" value="Beta-barrel_RND_2"/>
    <property type="match status" value="1"/>
</dbReference>
<evidence type="ECO:0000256" key="2">
    <source>
        <dbReference type="SAM" id="Coils"/>
    </source>
</evidence>
<dbReference type="NCBIfam" id="TIGR01730">
    <property type="entry name" value="RND_mfp"/>
    <property type="match status" value="1"/>
</dbReference>
<dbReference type="Gene3D" id="2.40.50.100">
    <property type="match status" value="1"/>
</dbReference>
<dbReference type="RefSeq" id="WP_159822786.1">
    <property type="nucleotide sequence ID" value="NZ_CABWNB010000002.1"/>
</dbReference>
<feature type="domain" description="YknX-like C-terminal permuted SH3-like" evidence="4">
    <location>
        <begin position="285"/>
        <end position="350"/>
    </location>
</feature>
<dbReference type="SUPFAM" id="SSF111369">
    <property type="entry name" value="HlyD-like secretion proteins"/>
    <property type="match status" value="1"/>
</dbReference>
<comment type="similarity">
    <text evidence="1">Belongs to the membrane fusion protein (MFP) (TC 8.A.1) family.</text>
</comment>
<dbReference type="OrthoDB" id="9813967at2"/>
<keyword evidence="2" id="KW-0175">Coiled coil</keyword>
<evidence type="ECO:0000259" key="4">
    <source>
        <dbReference type="Pfam" id="PF25989"/>
    </source>
</evidence>
<dbReference type="PANTHER" id="PTHR30469">
    <property type="entry name" value="MULTIDRUG RESISTANCE PROTEIN MDTA"/>
    <property type="match status" value="1"/>
</dbReference>
<reference evidence="5 6" key="1">
    <citation type="submission" date="2020-08" db="EMBL/GenBank/DDBJ databases">
        <title>Genomic Encyclopedia of Type Strains, Phase IV (KMG-IV): sequencing the most valuable type-strain genomes for metagenomic binning, comparative biology and taxonomic classification.</title>
        <authorList>
            <person name="Goeker M."/>
        </authorList>
    </citation>
    <scope>NUCLEOTIDE SEQUENCE [LARGE SCALE GENOMIC DNA]</scope>
    <source>
        <strain evidence="5 6">DSM 21255</strain>
    </source>
</reference>
<dbReference type="GeneID" id="93486144"/>
<evidence type="ECO:0000313" key="5">
    <source>
        <dbReference type="EMBL" id="MBB6477829.1"/>
    </source>
</evidence>
<accession>A0A841R468</accession>
<evidence type="ECO:0000256" key="1">
    <source>
        <dbReference type="ARBA" id="ARBA00009477"/>
    </source>
</evidence>
<gene>
    <name evidence="5" type="ORF">HNR45_000862</name>
</gene>
<dbReference type="PANTHER" id="PTHR30469:SF15">
    <property type="entry name" value="HLYD FAMILY OF SECRETION PROTEINS"/>
    <property type="match status" value="1"/>
</dbReference>
<organism evidence="5 6">
    <name type="scientific">Negativicoccus succinicivorans</name>
    <dbReference type="NCBI Taxonomy" id="620903"/>
    <lineage>
        <taxon>Bacteria</taxon>
        <taxon>Bacillati</taxon>
        <taxon>Bacillota</taxon>
        <taxon>Negativicutes</taxon>
        <taxon>Veillonellales</taxon>
        <taxon>Veillonellaceae</taxon>
        <taxon>Negativicoccus</taxon>
    </lineage>
</organism>
<dbReference type="Gene3D" id="1.10.287.470">
    <property type="entry name" value="Helix hairpin bin"/>
    <property type="match status" value="1"/>
</dbReference>
<dbReference type="Gene3D" id="2.40.420.20">
    <property type="match status" value="1"/>
</dbReference>
<comment type="caution">
    <text evidence="5">The sequence shown here is derived from an EMBL/GenBank/DDBJ whole genome shotgun (WGS) entry which is preliminary data.</text>
</comment>
<protein>
    <submittedName>
        <fullName evidence="5">Multidrug efflux system membrane fusion protein</fullName>
    </submittedName>
</protein>